<organism evidence="5 6">
    <name type="scientific">Bordetella flabilis</name>
    <dbReference type="NCBI Taxonomy" id="463014"/>
    <lineage>
        <taxon>Bacteria</taxon>
        <taxon>Pseudomonadati</taxon>
        <taxon>Pseudomonadota</taxon>
        <taxon>Betaproteobacteria</taxon>
        <taxon>Burkholderiales</taxon>
        <taxon>Alcaligenaceae</taxon>
        <taxon>Bordetella</taxon>
    </lineage>
</organism>
<dbReference type="PANTHER" id="PTHR30203">
    <property type="entry name" value="OUTER MEMBRANE CATION EFFLUX PROTEIN"/>
    <property type="match status" value="1"/>
</dbReference>
<dbReference type="GO" id="GO:0015562">
    <property type="term" value="F:efflux transmembrane transporter activity"/>
    <property type="evidence" value="ECO:0007669"/>
    <property type="project" value="InterPro"/>
</dbReference>
<dbReference type="Pfam" id="PF02321">
    <property type="entry name" value="OEP"/>
    <property type="match status" value="2"/>
</dbReference>
<dbReference type="STRING" id="463014.BAU07_05150"/>
<evidence type="ECO:0000256" key="3">
    <source>
        <dbReference type="SAM" id="Coils"/>
    </source>
</evidence>
<feature type="coiled-coil region" evidence="3">
    <location>
        <begin position="78"/>
        <end position="112"/>
    </location>
</feature>
<accession>A0A193GBC9</accession>
<dbReference type="RefSeq" id="WP_066654695.1">
    <property type="nucleotide sequence ID" value="NZ_CBCSCL010000044.1"/>
</dbReference>
<dbReference type="Gene3D" id="1.20.1600.10">
    <property type="entry name" value="Outer membrane efflux proteins (OEP)"/>
    <property type="match status" value="1"/>
</dbReference>
<protein>
    <submittedName>
        <fullName evidence="5">RND transporter</fullName>
    </submittedName>
</protein>
<dbReference type="AlphaFoldDB" id="A0A193GBC9"/>
<dbReference type="OrthoDB" id="9770517at2"/>
<dbReference type="EMBL" id="CP016172">
    <property type="protein sequence ID" value="ANN76584.1"/>
    <property type="molecule type" value="Genomic_DNA"/>
</dbReference>
<sequence>MTTPTFPPSRRRPRRAPLAGAALCALALLSGCMVGPDYVRPTMPLPAAYKEAGPWKTATPGQIDASRNWWEVYGDTTLDALIEQANQANQTIAQAAAQYRQARAVAAQARAAFWPQVSAGIAAGRARTQSASSGASSGSRLDNTYTASLDASWEPDLWGAVRRSVQASDASTQASAAQLAAARLSVQASVAQDYLQLRITDRQKALFGRTIVAFQRSLQLTQSQYAAGVALRSDVALAQAQLKTTQAQAIDLDTQRNQLEHAIAILRGRSPAEFSLPPAGDDWQPRLPRIPTGVPSQLLERRPDIATAERLAASANAQIGVARAAWYPDVVLSGGVGFASGVAGLAQWFNTPSRVWSLGATLAQTLFDGGLRGARVDEAVAAYDAAVAQYKQTVLGGFQEVEDNLSNLRVLADEQVAQEQAVAASRLSEQLATAQYRAGTTTYLSVVTAQALTLSNERTATDLLGRQLLASVALVKATGGGWTTAQLDDPMGNTAPRGPQHESKDHG</sequence>
<comment type="similarity">
    <text evidence="1 2">Belongs to the outer membrane factor (OMF) (TC 1.B.17) family.</text>
</comment>
<evidence type="ECO:0000256" key="4">
    <source>
        <dbReference type="SAM" id="MobiDB-lite"/>
    </source>
</evidence>
<name>A0A193GBC9_9BORD</name>
<dbReference type="Gene3D" id="2.20.200.10">
    <property type="entry name" value="Outer membrane efflux proteins (OEP)"/>
    <property type="match status" value="1"/>
</dbReference>
<proteinExistence type="inferred from homology"/>
<dbReference type="InterPro" id="IPR010131">
    <property type="entry name" value="MdtP/NodT-like"/>
</dbReference>
<keyword evidence="2" id="KW-1134">Transmembrane beta strand</keyword>
<gene>
    <name evidence="5" type="ORF">BAU07_05150</name>
</gene>
<comment type="subcellular location">
    <subcellularLocation>
        <location evidence="2">Cell membrane</location>
        <topology evidence="2">Lipid-anchor</topology>
    </subcellularLocation>
</comment>
<feature type="region of interest" description="Disordered" evidence="4">
    <location>
        <begin position="483"/>
        <end position="507"/>
    </location>
</feature>
<reference evidence="5 6" key="1">
    <citation type="submission" date="2016-06" db="EMBL/GenBank/DDBJ databases">
        <title>Complete genome sequences of Bordetella bronchialis and Bordetella flabilis.</title>
        <authorList>
            <person name="LiPuma J.J."/>
            <person name="Spilker T."/>
        </authorList>
    </citation>
    <scope>NUCLEOTIDE SEQUENCE [LARGE SCALE GENOMIC DNA]</scope>
    <source>
        <strain evidence="5 6">AU10664</strain>
    </source>
</reference>
<keyword evidence="2" id="KW-0449">Lipoprotein</keyword>
<dbReference type="InterPro" id="IPR003423">
    <property type="entry name" value="OMP_efflux"/>
</dbReference>
<keyword evidence="2" id="KW-0472">Membrane</keyword>
<keyword evidence="6" id="KW-1185">Reference proteome</keyword>
<dbReference type="GO" id="GO:0005886">
    <property type="term" value="C:plasma membrane"/>
    <property type="evidence" value="ECO:0007669"/>
    <property type="project" value="UniProtKB-SubCell"/>
</dbReference>
<dbReference type="SUPFAM" id="SSF56954">
    <property type="entry name" value="Outer membrane efflux proteins (OEP)"/>
    <property type="match status" value="1"/>
</dbReference>
<keyword evidence="2" id="KW-0564">Palmitate</keyword>
<dbReference type="KEGG" id="bfz:BAU07_05150"/>
<evidence type="ECO:0000313" key="5">
    <source>
        <dbReference type="EMBL" id="ANN76584.1"/>
    </source>
</evidence>
<dbReference type="Proteomes" id="UP000091926">
    <property type="component" value="Chromosome"/>
</dbReference>
<evidence type="ECO:0000313" key="6">
    <source>
        <dbReference type="Proteomes" id="UP000091926"/>
    </source>
</evidence>
<evidence type="ECO:0000256" key="1">
    <source>
        <dbReference type="ARBA" id="ARBA00007613"/>
    </source>
</evidence>
<dbReference type="NCBIfam" id="TIGR01845">
    <property type="entry name" value="outer_NodT"/>
    <property type="match status" value="1"/>
</dbReference>
<keyword evidence="3" id="KW-0175">Coiled coil</keyword>
<evidence type="ECO:0000256" key="2">
    <source>
        <dbReference type="RuleBase" id="RU362097"/>
    </source>
</evidence>
<keyword evidence="2" id="KW-0812">Transmembrane</keyword>
<dbReference type="PANTHER" id="PTHR30203:SF33">
    <property type="entry name" value="BLR4455 PROTEIN"/>
    <property type="match status" value="1"/>
</dbReference>